<dbReference type="EMBL" id="BNCQ01000018">
    <property type="protein sequence ID" value="GIM05497.1"/>
    <property type="molecule type" value="Genomic_DNA"/>
</dbReference>
<feature type="region of interest" description="Disordered" evidence="1">
    <location>
        <begin position="47"/>
        <end position="81"/>
    </location>
</feature>
<sequence>MPLPEHDMVRIFEAPISGRAPPLTSSRNRTAIQHVAEHMTTQQNLREVSHAQEYSYPQSSCRPSASASAQSSMLPDSAPTHLGVMAGLPQFLEGDLRHSRIPGDQDVVKNVAAVNGP</sequence>
<name>A0A8J4LQH8_9CHLO</name>
<evidence type="ECO:0000256" key="1">
    <source>
        <dbReference type="SAM" id="MobiDB-lite"/>
    </source>
</evidence>
<protein>
    <submittedName>
        <fullName evidence="2">Uncharacterized protein</fullName>
    </submittedName>
</protein>
<comment type="caution">
    <text evidence="2">The sequence shown here is derived from an EMBL/GenBank/DDBJ whole genome shotgun (WGS) entry which is preliminary data.</text>
</comment>
<dbReference type="Proteomes" id="UP000722791">
    <property type="component" value="Unassembled WGS sequence"/>
</dbReference>
<organism evidence="2 3">
    <name type="scientific">Volvox reticuliferus</name>
    <dbReference type="NCBI Taxonomy" id="1737510"/>
    <lineage>
        <taxon>Eukaryota</taxon>
        <taxon>Viridiplantae</taxon>
        <taxon>Chlorophyta</taxon>
        <taxon>core chlorophytes</taxon>
        <taxon>Chlorophyceae</taxon>
        <taxon>CS clade</taxon>
        <taxon>Chlamydomonadales</taxon>
        <taxon>Volvocaceae</taxon>
        <taxon>Volvox</taxon>
    </lineage>
</organism>
<reference evidence="2" key="1">
    <citation type="journal article" date="2021" name="Proc. Natl. Acad. Sci. U.S.A.">
        <title>Three genomes in the algal genus Volvox reveal the fate of a haploid sex-determining region after a transition to homothallism.</title>
        <authorList>
            <person name="Yamamoto K."/>
            <person name="Hamaji T."/>
            <person name="Kawai-Toyooka H."/>
            <person name="Matsuzaki R."/>
            <person name="Takahashi F."/>
            <person name="Nishimura Y."/>
            <person name="Kawachi M."/>
            <person name="Noguchi H."/>
            <person name="Minakuchi Y."/>
            <person name="Umen J.G."/>
            <person name="Toyoda A."/>
            <person name="Nozaki H."/>
        </authorList>
    </citation>
    <scope>NUCLEOTIDE SEQUENCE</scope>
    <source>
        <strain evidence="2">NIES-3785</strain>
    </source>
</reference>
<dbReference type="AlphaFoldDB" id="A0A8J4LQH8"/>
<evidence type="ECO:0000313" key="2">
    <source>
        <dbReference type="EMBL" id="GIM05497.1"/>
    </source>
</evidence>
<gene>
    <name evidence="2" type="ORF">Vretimale_9981</name>
</gene>
<feature type="compositionally biased region" description="Polar residues" evidence="1">
    <location>
        <begin position="55"/>
        <end position="74"/>
    </location>
</feature>
<proteinExistence type="predicted"/>
<evidence type="ECO:0000313" key="3">
    <source>
        <dbReference type="Proteomes" id="UP000722791"/>
    </source>
</evidence>
<accession>A0A8J4LQH8</accession>